<reference evidence="2 3" key="1">
    <citation type="submission" date="2019-03" db="EMBL/GenBank/DDBJ databases">
        <title>Lake Tanganyika Metagenome-Assembled Genomes (MAGs).</title>
        <authorList>
            <person name="Tran P."/>
        </authorList>
    </citation>
    <scope>NUCLEOTIDE SEQUENCE [LARGE SCALE GENOMIC DNA]</scope>
    <source>
        <strain evidence="2">K_DeepCast_65m_m2_236</strain>
    </source>
</reference>
<proteinExistence type="predicted"/>
<feature type="chain" id="PRO_5037413543" evidence="1">
    <location>
        <begin position="20"/>
        <end position="152"/>
    </location>
</feature>
<feature type="signal peptide" evidence="1">
    <location>
        <begin position="1"/>
        <end position="19"/>
    </location>
</feature>
<evidence type="ECO:0000313" key="3">
    <source>
        <dbReference type="Proteomes" id="UP000703893"/>
    </source>
</evidence>
<organism evidence="2 3">
    <name type="scientific">Candidatus Tanganyikabacteria bacterium</name>
    <dbReference type="NCBI Taxonomy" id="2961651"/>
    <lineage>
        <taxon>Bacteria</taxon>
        <taxon>Bacillati</taxon>
        <taxon>Candidatus Sericytochromatia</taxon>
        <taxon>Candidatus Tanganyikabacteria</taxon>
    </lineage>
</organism>
<protein>
    <submittedName>
        <fullName evidence="2">Uncharacterized protein</fullName>
    </submittedName>
</protein>
<sequence length="152" mass="16058">MRRALAAMLAALALAGCLRQVVDREPIPEPTPSPPSFLRRGITLEALGIRKVAVVEAQDRTENGGGLPAAQALLVELKAAGVDVHPAVLRRQGPGIAPSWLAVQKRMTGADAFVTASLSAFDVQADLGRAFVAMTTSLLDPSGRILWSRRLA</sequence>
<dbReference type="Proteomes" id="UP000703893">
    <property type="component" value="Unassembled WGS sequence"/>
</dbReference>
<feature type="non-terminal residue" evidence="2">
    <location>
        <position position="152"/>
    </location>
</feature>
<dbReference type="EMBL" id="VGJX01001000">
    <property type="protein sequence ID" value="MBM3276387.1"/>
    <property type="molecule type" value="Genomic_DNA"/>
</dbReference>
<name>A0A937X8S3_9BACT</name>
<accession>A0A937X8S3</accession>
<gene>
    <name evidence="2" type="ORF">FJZ00_14630</name>
</gene>
<dbReference type="PROSITE" id="PS51257">
    <property type="entry name" value="PROKAR_LIPOPROTEIN"/>
    <property type="match status" value="1"/>
</dbReference>
<keyword evidence="1" id="KW-0732">Signal</keyword>
<comment type="caution">
    <text evidence="2">The sequence shown here is derived from an EMBL/GenBank/DDBJ whole genome shotgun (WGS) entry which is preliminary data.</text>
</comment>
<dbReference type="AlphaFoldDB" id="A0A937X8S3"/>
<evidence type="ECO:0000256" key="1">
    <source>
        <dbReference type="SAM" id="SignalP"/>
    </source>
</evidence>
<evidence type="ECO:0000313" key="2">
    <source>
        <dbReference type="EMBL" id="MBM3276387.1"/>
    </source>
</evidence>